<evidence type="ECO:0000313" key="2">
    <source>
        <dbReference type="Proteomes" id="UP000574369"/>
    </source>
</evidence>
<dbReference type="RefSeq" id="WP_088449859.1">
    <property type="nucleotide sequence ID" value="NZ_JACHXO010000002.1"/>
</dbReference>
<keyword evidence="2" id="KW-1185">Reference proteome</keyword>
<dbReference type="EMBL" id="JACHXO010000002">
    <property type="protein sequence ID" value="MBB3193965.1"/>
    <property type="molecule type" value="Genomic_DNA"/>
</dbReference>
<gene>
    <name evidence="1" type="ORF">FHS28_001350</name>
</gene>
<evidence type="ECO:0000313" key="1">
    <source>
        <dbReference type="EMBL" id="MBB3193965.1"/>
    </source>
</evidence>
<sequence length="245" mass="27297">MIHYHGTPIGGSRQDAARFLIGRHALVPWPRRDDMAIVAEACQSFCFDNGAFSVWKRGEKLDVDGYVRWTDEWHKHPGFDWALIPDVIEASEAENDALLRDWPMHLPGVPVWHMHESVERLARLCADYRTVALGSSGRWAAPGTSEWWQRMTVAMDAICDDGGRPAARLHGLRMLDPAIFTQLPLSSADSTNAAVNCGSLDRFGMYPAPTASQRAAVIAERIEHHSSAAVWRRAPIQDDIFAEAA</sequence>
<proteinExistence type="predicted"/>
<comment type="caution">
    <text evidence="1">The sequence shown here is derived from an EMBL/GenBank/DDBJ whole genome shotgun (WGS) entry which is preliminary data.</text>
</comment>
<protein>
    <submittedName>
        <fullName evidence="1">Uncharacterized protein</fullName>
    </submittedName>
</protein>
<organism evidence="1 2">
    <name type="scientific">Roseateles terrae</name>
    <dbReference type="NCBI Taxonomy" id="431060"/>
    <lineage>
        <taxon>Bacteria</taxon>
        <taxon>Pseudomonadati</taxon>
        <taxon>Pseudomonadota</taxon>
        <taxon>Betaproteobacteria</taxon>
        <taxon>Burkholderiales</taxon>
        <taxon>Sphaerotilaceae</taxon>
        <taxon>Roseateles</taxon>
    </lineage>
</organism>
<name>A0ABR6GPB7_9BURK</name>
<reference evidence="1 2" key="1">
    <citation type="submission" date="2020-08" db="EMBL/GenBank/DDBJ databases">
        <title>Genomic Encyclopedia of Type Strains, Phase III (KMG-III): the genomes of soil and plant-associated and newly described type strains.</title>
        <authorList>
            <person name="Whitman W."/>
        </authorList>
    </citation>
    <scope>NUCLEOTIDE SEQUENCE [LARGE SCALE GENOMIC DNA]</scope>
    <source>
        <strain evidence="1 2">CECT 7247</strain>
    </source>
</reference>
<dbReference type="Proteomes" id="UP000574369">
    <property type="component" value="Unassembled WGS sequence"/>
</dbReference>
<accession>A0ABR6GPB7</accession>